<sequence length="250" mass="27995">MNQEVIRDFLNVPGIVGIALLSGHSEPVFYTHHPAFAEGNKSDLLQSILQLVATIPPEYDGFAFHFAEYQIALHRLHSDLLALVIKNDTLNSEQFISAFTVLRSAIATNPTLEIVTNSTLEIATNPTVETGNLPPLPSPAHPKLKDVMQVMNELSEFTQRFLGIAVIANYWKSSRLDDVWFQQFQIERSGQIIFLGEPSSLEQSVTAQDLEVLRRWIARFIQRCSQAVRGYAALVEQQALTDLQKALLLP</sequence>
<accession>A0A1Z4JFX5</accession>
<proteinExistence type="predicted"/>
<name>A0A1Z4JFX5_LEPBY</name>
<reference evidence="1 2" key="1">
    <citation type="submission" date="2017-06" db="EMBL/GenBank/DDBJ databases">
        <title>Genome sequencing of cyanobaciteial culture collection at National Institute for Environmental Studies (NIES).</title>
        <authorList>
            <person name="Hirose Y."/>
            <person name="Shimura Y."/>
            <person name="Fujisawa T."/>
            <person name="Nakamura Y."/>
            <person name="Kawachi M."/>
        </authorList>
    </citation>
    <scope>NUCLEOTIDE SEQUENCE [LARGE SCALE GENOMIC DNA]</scope>
    <source>
        <strain evidence="1 2">NIES-2135</strain>
    </source>
</reference>
<dbReference type="Proteomes" id="UP000217895">
    <property type="component" value="Chromosome"/>
</dbReference>
<dbReference type="EMBL" id="AP018203">
    <property type="protein sequence ID" value="BAY55407.1"/>
    <property type="molecule type" value="Genomic_DNA"/>
</dbReference>
<evidence type="ECO:0000313" key="1">
    <source>
        <dbReference type="EMBL" id="BAY55407.1"/>
    </source>
</evidence>
<organism evidence="1 2">
    <name type="scientific">Leptolyngbya boryana NIES-2135</name>
    <dbReference type="NCBI Taxonomy" id="1973484"/>
    <lineage>
        <taxon>Bacteria</taxon>
        <taxon>Bacillati</taxon>
        <taxon>Cyanobacteriota</taxon>
        <taxon>Cyanophyceae</taxon>
        <taxon>Leptolyngbyales</taxon>
        <taxon>Leptolyngbyaceae</taxon>
        <taxon>Leptolyngbya group</taxon>
        <taxon>Leptolyngbya</taxon>
    </lineage>
</organism>
<evidence type="ECO:0000313" key="2">
    <source>
        <dbReference type="Proteomes" id="UP000217895"/>
    </source>
</evidence>
<gene>
    <name evidence="1" type="ORF">NIES2135_22300</name>
</gene>
<keyword evidence="2" id="KW-1185">Reference proteome</keyword>
<dbReference type="AlphaFoldDB" id="A0A1Z4JFX5"/>
<protein>
    <submittedName>
        <fullName evidence="1">Uncharacterized protein</fullName>
    </submittedName>
</protein>